<dbReference type="InterPro" id="IPR002059">
    <property type="entry name" value="CSP_DNA-bd"/>
</dbReference>
<name>A0A6J4UZJ6_9DEIN</name>
<dbReference type="InterPro" id="IPR012156">
    <property type="entry name" value="Cold_shock_CspA"/>
</dbReference>
<evidence type="ECO:0000259" key="4">
    <source>
        <dbReference type="PROSITE" id="PS51857"/>
    </source>
</evidence>
<dbReference type="AlphaFoldDB" id="A0A6J4UZJ6"/>
<evidence type="ECO:0000256" key="3">
    <source>
        <dbReference type="RuleBase" id="RU000408"/>
    </source>
</evidence>
<feature type="domain" description="CSD" evidence="4">
    <location>
        <begin position="1"/>
        <end position="66"/>
    </location>
</feature>
<proteinExistence type="predicted"/>
<reference evidence="5" key="1">
    <citation type="submission" date="2020-02" db="EMBL/GenBank/DDBJ databases">
        <authorList>
            <person name="Meier V. D."/>
        </authorList>
    </citation>
    <scope>NUCLEOTIDE SEQUENCE</scope>
    <source>
        <strain evidence="5">AVDCRST_MAG86</strain>
    </source>
</reference>
<dbReference type="Pfam" id="PF00313">
    <property type="entry name" value="CSD"/>
    <property type="match status" value="1"/>
</dbReference>
<evidence type="ECO:0000256" key="1">
    <source>
        <dbReference type="ARBA" id="ARBA00004496"/>
    </source>
</evidence>
<dbReference type="SUPFAM" id="SSF50249">
    <property type="entry name" value="Nucleic acid-binding proteins"/>
    <property type="match status" value="1"/>
</dbReference>
<organism evidence="5">
    <name type="scientific">uncultured Truepera sp</name>
    <dbReference type="NCBI Taxonomy" id="543023"/>
    <lineage>
        <taxon>Bacteria</taxon>
        <taxon>Thermotogati</taxon>
        <taxon>Deinococcota</taxon>
        <taxon>Deinococci</taxon>
        <taxon>Trueperales</taxon>
        <taxon>Trueperaceae</taxon>
        <taxon>Truepera</taxon>
        <taxon>environmental samples</taxon>
    </lineage>
</organism>
<dbReference type="SMART" id="SM00357">
    <property type="entry name" value="CSP"/>
    <property type="match status" value="1"/>
</dbReference>
<dbReference type="PROSITE" id="PS51857">
    <property type="entry name" value="CSD_2"/>
    <property type="match status" value="1"/>
</dbReference>
<dbReference type="InterPro" id="IPR011129">
    <property type="entry name" value="CSD"/>
</dbReference>
<dbReference type="FunFam" id="2.40.50.140:FF:000006">
    <property type="entry name" value="Cold shock protein CspC"/>
    <property type="match status" value="1"/>
</dbReference>
<dbReference type="InterPro" id="IPR050181">
    <property type="entry name" value="Cold_shock_domain"/>
</dbReference>
<accession>A0A6J4UZJ6</accession>
<dbReference type="PROSITE" id="PS00352">
    <property type="entry name" value="CSD_1"/>
    <property type="match status" value="1"/>
</dbReference>
<dbReference type="GO" id="GO:0003676">
    <property type="term" value="F:nucleic acid binding"/>
    <property type="evidence" value="ECO:0007669"/>
    <property type="project" value="InterPro"/>
</dbReference>
<dbReference type="InterPro" id="IPR012340">
    <property type="entry name" value="NA-bd_OB-fold"/>
</dbReference>
<evidence type="ECO:0000256" key="2">
    <source>
        <dbReference type="ARBA" id="ARBA00022490"/>
    </source>
</evidence>
<dbReference type="PANTHER" id="PTHR11544">
    <property type="entry name" value="COLD SHOCK DOMAIN CONTAINING PROTEINS"/>
    <property type="match status" value="1"/>
</dbReference>
<dbReference type="Gene3D" id="2.40.50.140">
    <property type="entry name" value="Nucleic acid-binding proteins"/>
    <property type="match status" value="1"/>
</dbReference>
<dbReference type="PIRSF" id="PIRSF002599">
    <property type="entry name" value="Cold_shock_A"/>
    <property type="match status" value="1"/>
</dbReference>
<sequence length="78" mass="8392">MATGRVKWFSNEKGFGFIEQSDGGADVFCHFSAIEGSGYRSLNEGDEVEFEVEQGQKGLQAKNVTVTSAAPAPEGARY</sequence>
<dbReference type="GO" id="GO:0005737">
    <property type="term" value="C:cytoplasm"/>
    <property type="evidence" value="ECO:0007669"/>
    <property type="project" value="UniProtKB-SubCell"/>
</dbReference>
<comment type="subcellular location">
    <subcellularLocation>
        <location evidence="1 3">Cytoplasm</location>
    </subcellularLocation>
</comment>
<protein>
    <submittedName>
        <fullName evidence="5">Cold shock protein of CSP family</fullName>
    </submittedName>
</protein>
<dbReference type="PRINTS" id="PR00050">
    <property type="entry name" value="COLDSHOCK"/>
</dbReference>
<dbReference type="EMBL" id="CADCWP010000039">
    <property type="protein sequence ID" value="CAA9560629.1"/>
    <property type="molecule type" value="Genomic_DNA"/>
</dbReference>
<dbReference type="InterPro" id="IPR019844">
    <property type="entry name" value="CSD_CS"/>
</dbReference>
<dbReference type="CDD" id="cd04458">
    <property type="entry name" value="CSP_CDS"/>
    <property type="match status" value="1"/>
</dbReference>
<evidence type="ECO:0000313" key="5">
    <source>
        <dbReference type="EMBL" id="CAA9560629.1"/>
    </source>
</evidence>
<keyword evidence="2" id="KW-0963">Cytoplasm</keyword>
<gene>
    <name evidence="5" type="ORF">AVDCRST_MAG86-588</name>
</gene>